<comment type="caution">
    <text evidence="1">The sequence shown here is derived from an EMBL/GenBank/DDBJ whole genome shotgun (WGS) entry which is preliminary data.</text>
</comment>
<gene>
    <name evidence="1" type="ORF">NQ315_003920</name>
</gene>
<dbReference type="InterPro" id="IPR036397">
    <property type="entry name" value="RNaseH_sf"/>
</dbReference>
<dbReference type="Proteomes" id="UP001159042">
    <property type="component" value="Unassembled WGS sequence"/>
</dbReference>
<proteinExistence type="predicted"/>
<protein>
    <recommendedName>
        <fullName evidence="3">Transposase</fullName>
    </recommendedName>
</protein>
<dbReference type="GO" id="GO:0003676">
    <property type="term" value="F:nucleic acid binding"/>
    <property type="evidence" value="ECO:0007669"/>
    <property type="project" value="InterPro"/>
</dbReference>
<dbReference type="AlphaFoldDB" id="A0AAV8VY80"/>
<sequence length="280" mass="32703">MNYTVQELTSMIYVIGSCEENCFLASQNALAISLAIVENPRISGFSSLKSSGSKCIKQNKFHPYHFQLHQELIENDFERRIIFCQWAQNQIAENKDFLKFVLFTDECTFHRNGFVNRHNFHYYDTQNPPVVEVNHYQHNWSLNVWGGIVHNFVIGPHIFEGRVTGQVFLNFLINDFPRLIHHLPDYIKNQMWLQLDGAPPHFSANFRQHLTENFPGQWVGRQGPTAWPPRSLDLTPMDYFLWGTVKSDVYSYAATTQEDMVQRKISLKNCVQVLLRYSIV</sequence>
<evidence type="ECO:0000313" key="2">
    <source>
        <dbReference type="Proteomes" id="UP001159042"/>
    </source>
</evidence>
<organism evidence="1 2">
    <name type="scientific">Exocentrus adspersus</name>
    <dbReference type="NCBI Taxonomy" id="1586481"/>
    <lineage>
        <taxon>Eukaryota</taxon>
        <taxon>Metazoa</taxon>
        <taxon>Ecdysozoa</taxon>
        <taxon>Arthropoda</taxon>
        <taxon>Hexapoda</taxon>
        <taxon>Insecta</taxon>
        <taxon>Pterygota</taxon>
        <taxon>Neoptera</taxon>
        <taxon>Endopterygota</taxon>
        <taxon>Coleoptera</taxon>
        <taxon>Polyphaga</taxon>
        <taxon>Cucujiformia</taxon>
        <taxon>Chrysomeloidea</taxon>
        <taxon>Cerambycidae</taxon>
        <taxon>Lamiinae</taxon>
        <taxon>Acanthocinini</taxon>
        <taxon>Exocentrus</taxon>
    </lineage>
</organism>
<reference evidence="1 2" key="1">
    <citation type="journal article" date="2023" name="Insect Mol. Biol.">
        <title>Genome sequencing provides insights into the evolution of gene families encoding plant cell wall-degrading enzymes in longhorned beetles.</title>
        <authorList>
            <person name="Shin N.R."/>
            <person name="Okamura Y."/>
            <person name="Kirsch R."/>
            <person name="Pauchet Y."/>
        </authorList>
    </citation>
    <scope>NUCLEOTIDE SEQUENCE [LARGE SCALE GENOMIC DNA]</scope>
    <source>
        <strain evidence="1">EAD_L_NR</strain>
    </source>
</reference>
<dbReference type="PANTHER" id="PTHR47326:SF1">
    <property type="entry name" value="HTH PSQ-TYPE DOMAIN-CONTAINING PROTEIN"/>
    <property type="match status" value="1"/>
</dbReference>
<dbReference type="Gene3D" id="3.30.420.10">
    <property type="entry name" value="Ribonuclease H-like superfamily/Ribonuclease H"/>
    <property type="match status" value="1"/>
</dbReference>
<accession>A0AAV8VY80</accession>
<evidence type="ECO:0000313" key="1">
    <source>
        <dbReference type="EMBL" id="KAJ8919336.1"/>
    </source>
</evidence>
<evidence type="ECO:0008006" key="3">
    <source>
        <dbReference type="Google" id="ProtNLM"/>
    </source>
</evidence>
<dbReference type="EMBL" id="JANEYG010000019">
    <property type="protein sequence ID" value="KAJ8919336.1"/>
    <property type="molecule type" value="Genomic_DNA"/>
</dbReference>
<name>A0AAV8VY80_9CUCU</name>
<keyword evidence="2" id="KW-1185">Reference proteome</keyword>
<dbReference type="PANTHER" id="PTHR47326">
    <property type="entry name" value="TRANSPOSABLE ELEMENT TC3 TRANSPOSASE-LIKE PROTEIN"/>
    <property type="match status" value="1"/>
</dbReference>